<dbReference type="AlphaFoldDB" id="A0A087TFB4"/>
<organism evidence="2 3">
    <name type="scientific">Stegodyphus mimosarum</name>
    <name type="common">African social velvet spider</name>
    <dbReference type="NCBI Taxonomy" id="407821"/>
    <lineage>
        <taxon>Eukaryota</taxon>
        <taxon>Metazoa</taxon>
        <taxon>Ecdysozoa</taxon>
        <taxon>Arthropoda</taxon>
        <taxon>Chelicerata</taxon>
        <taxon>Arachnida</taxon>
        <taxon>Araneae</taxon>
        <taxon>Araneomorphae</taxon>
        <taxon>Entelegynae</taxon>
        <taxon>Eresoidea</taxon>
        <taxon>Eresidae</taxon>
        <taxon>Stegodyphus</taxon>
    </lineage>
</organism>
<gene>
    <name evidence="2" type="ORF">X975_18998</name>
</gene>
<evidence type="ECO:0000313" key="2">
    <source>
        <dbReference type="EMBL" id="KFM63803.1"/>
    </source>
</evidence>
<evidence type="ECO:0000313" key="3">
    <source>
        <dbReference type="Proteomes" id="UP000054359"/>
    </source>
</evidence>
<dbReference type="GO" id="GO:0030425">
    <property type="term" value="C:dendrite"/>
    <property type="evidence" value="ECO:0007669"/>
    <property type="project" value="TreeGrafter"/>
</dbReference>
<dbReference type="InterPro" id="IPR008709">
    <property type="entry name" value="Neurochondrin"/>
</dbReference>
<dbReference type="EMBL" id="KK114965">
    <property type="protein sequence ID" value="KFM63803.1"/>
    <property type="molecule type" value="Genomic_DNA"/>
</dbReference>
<reference evidence="2 3" key="1">
    <citation type="submission" date="2013-11" db="EMBL/GenBank/DDBJ databases">
        <title>Genome sequencing of Stegodyphus mimosarum.</title>
        <authorList>
            <person name="Bechsgaard J."/>
        </authorList>
    </citation>
    <scope>NUCLEOTIDE SEQUENCE [LARGE SCALE GENOMIC DNA]</scope>
</reference>
<name>A0A087TFB4_STEMI</name>
<comment type="similarity">
    <text evidence="1">Belongs to the neurochondrin family.</text>
</comment>
<evidence type="ECO:0000256" key="1">
    <source>
        <dbReference type="ARBA" id="ARBA00006927"/>
    </source>
</evidence>
<protein>
    <submittedName>
        <fullName evidence="2">Neurochondrin-like protein</fullName>
    </submittedName>
</protein>
<dbReference type="Proteomes" id="UP000054359">
    <property type="component" value="Unassembled WGS sequence"/>
</dbReference>
<dbReference type="PANTHER" id="PTHR13109">
    <property type="entry name" value="NEUROCHONDRIN"/>
    <property type="match status" value="1"/>
</dbReference>
<dbReference type="STRING" id="407821.A0A087TFB4"/>
<sequence>MLLEEKSVEEVSRELFLLSSCYCILERIIGIMVDENLFQPNQPHVESLLNSINMAFKSIINFLKGISINWKTSEDSFLKSANIQDIIVATIRVMCCWLAEETFALQDDVLEILPFVLDVCKKSSPVTSYGKELTDCKTIQFFISPLCHLTADDKARQVLLENDLLSVLFNHMEYQWNAYLKTPTSDKEVSLTTLCGIFLNIVVLESKLVAETDDFFFFLKFLFNNLPQLTPKLEMLPLKANFSVLGLMITRQFYKRVKSCETSFYRFLSSSVKFLWDAHSVEDINGVPSFIITREYREVWTDIMELWFLGMQALSTLLPLMPWIASFLVESGWPQHIVSSFARVNERGLEGNIKSTYQAFLSALVKVSNQAVITLLECDSIKVCKQHKMTELECLLSKTL</sequence>
<keyword evidence="3" id="KW-1185">Reference proteome</keyword>
<accession>A0A087TFB4</accession>
<dbReference type="GO" id="GO:0048168">
    <property type="term" value="P:regulation of neuronal synaptic plasticity"/>
    <property type="evidence" value="ECO:0007669"/>
    <property type="project" value="TreeGrafter"/>
</dbReference>
<dbReference type="OrthoDB" id="1694274at2759"/>
<feature type="non-terminal residue" evidence="2">
    <location>
        <position position="400"/>
    </location>
</feature>
<dbReference type="PANTHER" id="PTHR13109:SF7">
    <property type="entry name" value="NEUROCHONDRIN"/>
    <property type="match status" value="1"/>
</dbReference>
<proteinExistence type="inferred from homology"/>
<dbReference type="Pfam" id="PF05536">
    <property type="entry name" value="Neurochondrin"/>
    <property type="match status" value="1"/>
</dbReference>
<dbReference type="GO" id="GO:0031175">
    <property type="term" value="P:neuron projection development"/>
    <property type="evidence" value="ECO:0007669"/>
    <property type="project" value="TreeGrafter"/>
</dbReference>